<dbReference type="InterPro" id="IPR001220">
    <property type="entry name" value="Legume_lectin_dom"/>
</dbReference>
<dbReference type="GO" id="GO:0030246">
    <property type="term" value="F:carbohydrate binding"/>
    <property type="evidence" value="ECO:0007669"/>
    <property type="project" value="UniProtKB-KW"/>
</dbReference>
<dbReference type="Proteomes" id="UP000504603">
    <property type="component" value="Unplaced"/>
</dbReference>
<protein>
    <submittedName>
        <fullName evidence="16">Probable L-type lectin-domain containing receptor kinase S.5</fullName>
    </submittedName>
</protein>
<evidence type="ECO:0000256" key="8">
    <source>
        <dbReference type="ARBA" id="ARBA00022741"/>
    </source>
</evidence>
<dbReference type="FunFam" id="1.10.510.10:FF:000444">
    <property type="entry name" value="probable L-type lectin-domain containing receptor kinase S.5"/>
    <property type="match status" value="1"/>
</dbReference>
<accession>A0A6J1C5V4</accession>
<dbReference type="GO" id="GO:0004672">
    <property type="term" value="F:protein kinase activity"/>
    <property type="evidence" value="ECO:0007669"/>
    <property type="project" value="InterPro"/>
</dbReference>
<dbReference type="InterPro" id="IPR001245">
    <property type="entry name" value="Ser-Thr/Tyr_kinase_cat_dom"/>
</dbReference>
<evidence type="ECO:0000256" key="4">
    <source>
        <dbReference type="ARBA" id="ARBA00010217"/>
    </source>
</evidence>
<dbReference type="InterPro" id="IPR050528">
    <property type="entry name" value="L-type_Lectin-RKs"/>
</dbReference>
<keyword evidence="6" id="KW-0732">Signal</keyword>
<keyword evidence="16" id="KW-0808">Transferase</keyword>
<dbReference type="InterPro" id="IPR000719">
    <property type="entry name" value="Prot_kinase_dom"/>
</dbReference>
<dbReference type="CDD" id="cd06899">
    <property type="entry name" value="lectin_legume_LecRK_Arcelin_ConA"/>
    <property type="match status" value="1"/>
</dbReference>
<dbReference type="GO" id="GO:0051707">
    <property type="term" value="P:response to other organism"/>
    <property type="evidence" value="ECO:0007669"/>
    <property type="project" value="UniProtKB-ARBA"/>
</dbReference>
<evidence type="ECO:0000256" key="1">
    <source>
        <dbReference type="ARBA" id="ARBA00004479"/>
    </source>
</evidence>
<keyword evidence="15" id="KW-1185">Reference proteome</keyword>
<organism evidence="15 16">
    <name type="scientific">Momordica charantia</name>
    <name type="common">Bitter gourd</name>
    <name type="synonym">Balsam pear</name>
    <dbReference type="NCBI Taxonomy" id="3673"/>
    <lineage>
        <taxon>Eukaryota</taxon>
        <taxon>Viridiplantae</taxon>
        <taxon>Streptophyta</taxon>
        <taxon>Embryophyta</taxon>
        <taxon>Tracheophyta</taxon>
        <taxon>Spermatophyta</taxon>
        <taxon>Magnoliopsida</taxon>
        <taxon>eudicotyledons</taxon>
        <taxon>Gunneridae</taxon>
        <taxon>Pentapetalae</taxon>
        <taxon>rosids</taxon>
        <taxon>fabids</taxon>
        <taxon>Cucurbitales</taxon>
        <taxon>Cucurbitaceae</taxon>
        <taxon>Momordiceae</taxon>
        <taxon>Momordica</taxon>
    </lineage>
</organism>
<keyword evidence="8" id="KW-0547">Nucleotide-binding</keyword>
<dbReference type="InterPro" id="IPR011009">
    <property type="entry name" value="Kinase-like_dom_sf"/>
</dbReference>
<dbReference type="InterPro" id="IPR008271">
    <property type="entry name" value="Ser/Thr_kinase_AS"/>
</dbReference>
<evidence type="ECO:0000256" key="12">
    <source>
        <dbReference type="ARBA" id="ARBA00023170"/>
    </source>
</evidence>
<dbReference type="InterPro" id="IPR013320">
    <property type="entry name" value="ConA-like_dom_sf"/>
</dbReference>
<dbReference type="Pfam" id="PF07714">
    <property type="entry name" value="PK_Tyr_Ser-Thr"/>
    <property type="match status" value="1"/>
</dbReference>
<reference evidence="16" key="1">
    <citation type="submission" date="2025-08" db="UniProtKB">
        <authorList>
            <consortium name="RefSeq"/>
        </authorList>
    </citation>
    <scope>IDENTIFICATION</scope>
    <source>
        <strain evidence="16">OHB3-1</strain>
    </source>
</reference>
<dbReference type="Gene3D" id="1.10.510.10">
    <property type="entry name" value="Transferase(Phosphotransferase) domain 1"/>
    <property type="match status" value="1"/>
</dbReference>
<comment type="subcellular location">
    <subcellularLocation>
        <location evidence="1">Membrane</location>
        <topology evidence="1">Single-pass type I membrane protein</topology>
    </subcellularLocation>
</comment>
<keyword evidence="7" id="KW-0430">Lectin</keyword>
<evidence type="ECO:0000259" key="14">
    <source>
        <dbReference type="PROSITE" id="PS50011"/>
    </source>
</evidence>
<evidence type="ECO:0000256" key="3">
    <source>
        <dbReference type="ARBA" id="ARBA00008536"/>
    </source>
</evidence>
<dbReference type="GO" id="GO:0006952">
    <property type="term" value="P:defense response"/>
    <property type="evidence" value="ECO:0007669"/>
    <property type="project" value="UniProtKB-ARBA"/>
</dbReference>
<keyword evidence="9" id="KW-0067">ATP-binding</keyword>
<evidence type="ECO:0000256" key="11">
    <source>
        <dbReference type="ARBA" id="ARBA00023136"/>
    </source>
</evidence>
<dbReference type="GeneID" id="111007657"/>
<dbReference type="PROSITE" id="PS00108">
    <property type="entry name" value="PROTEIN_KINASE_ST"/>
    <property type="match status" value="1"/>
</dbReference>
<keyword evidence="16" id="KW-0418">Kinase</keyword>
<evidence type="ECO:0000256" key="7">
    <source>
        <dbReference type="ARBA" id="ARBA00022734"/>
    </source>
</evidence>
<comment type="similarity">
    <text evidence="4">In the C-terminal section; belongs to the protein kinase superfamily. Ser/Thr protein kinase family.</text>
</comment>
<dbReference type="PANTHER" id="PTHR27007">
    <property type="match status" value="1"/>
</dbReference>
<dbReference type="Pfam" id="PF00139">
    <property type="entry name" value="Lectin_legB"/>
    <property type="match status" value="1"/>
</dbReference>
<dbReference type="GO" id="GO:0005524">
    <property type="term" value="F:ATP binding"/>
    <property type="evidence" value="ECO:0007669"/>
    <property type="project" value="UniProtKB-KW"/>
</dbReference>
<keyword evidence="11 13" id="KW-0472">Membrane</keyword>
<proteinExistence type="inferred from homology"/>
<comment type="similarity">
    <text evidence="3">In the N-terminal section; belongs to the leguminous lectin family.</text>
</comment>
<feature type="transmembrane region" description="Helical" evidence="13">
    <location>
        <begin position="289"/>
        <end position="313"/>
    </location>
</feature>
<dbReference type="SUPFAM" id="SSF56112">
    <property type="entry name" value="Protein kinase-like (PK-like)"/>
    <property type="match status" value="1"/>
</dbReference>
<dbReference type="OrthoDB" id="1913956at2759"/>
<evidence type="ECO:0000313" key="16">
    <source>
        <dbReference type="RefSeq" id="XP_022135778.1"/>
    </source>
</evidence>
<dbReference type="RefSeq" id="XP_022135778.1">
    <property type="nucleotide sequence ID" value="XM_022280086.1"/>
</dbReference>
<gene>
    <name evidence="16" type="primary">LOC111007657</name>
</gene>
<evidence type="ECO:0000256" key="13">
    <source>
        <dbReference type="SAM" id="Phobius"/>
    </source>
</evidence>
<dbReference type="AlphaFoldDB" id="A0A6J1C5V4"/>
<dbReference type="Gene3D" id="2.60.120.200">
    <property type="match status" value="1"/>
</dbReference>
<dbReference type="FunFam" id="3.30.200.20:FF:000320">
    <property type="entry name" value="probable L-type lectin-domain containing receptor kinase S.5"/>
    <property type="match status" value="1"/>
</dbReference>
<keyword evidence="5 13" id="KW-0812">Transmembrane</keyword>
<comment type="similarity">
    <text evidence="2">Belongs to the leguminous lectin family.</text>
</comment>
<evidence type="ECO:0000313" key="15">
    <source>
        <dbReference type="Proteomes" id="UP000504603"/>
    </source>
</evidence>
<keyword evidence="12 16" id="KW-0675">Receptor</keyword>
<dbReference type="SMART" id="SM00220">
    <property type="entry name" value="S_TKc"/>
    <property type="match status" value="1"/>
</dbReference>
<dbReference type="Gene3D" id="3.30.200.20">
    <property type="entry name" value="Phosphorylase Kinase, domain 1"/>
    <property type="match status" value="1"/>
</dbReference>
<feature type="domain" description="Protein kinase" evidence="14">
    <location>
        <begin position="355"/>
        <end position="647"/>
    </location>
</feature>
<dbReference type="PROSITE" id="PS50011">
    <property type="entry name" value="PROTEIN_KINASE_DOM"/>
    <property type="match status" value="1"/>
</dbReference>
<evidence type="ECO:0000256" key="5">
    <source>
        <dbReference type="ARBA" id="ARBA00022692"/>
    </source>
</evidence>
<sequence length="684" mass="77109">MNLWRDLSTLVVVVASVVLLFGAVGSQTILEPRFSYVRFNESLYNQFSFTGSSSIDGGALQLTPDSLNDDVKLLNASGRIMYYQPFRLWLEDIDRKEEDDIVASFNSYFYINIFRKENWNAGEGLAFLIAPTADQIPDQSWGQWMGLTNATTDGDSGNQFVAIEFDTEKQDFDPDDNHIGLNINSILSKKTVPLNTSGIVLSPQNGTNHSVWVEYNGKEKLLQVYMSKDKDPKPDKPLLNETINLKQYVKQESYLGFAASTGSPEIQLNCVLEWTLQLEHLPEKKDFTWLKIVAGVGIPVLTIAILVGVWLYVGYMRKRKARRDAESNVQGTLKRLPGMPREFKYKELKRATHNFHESMVLGNGGFGVVYKGVLQEKDREKTASSTSIGRLEVAVKKFSRDSIKSKGDFLDELTIIHRLRHRHLVRLEGWCYEKGKLLLVYDFMPNGSLENHLYDVADQNVLNWRHRYKVLVGVASALHYLHNEYDQKVLHRDIKSSNILLDSDFNARLGDFGLARALDHERNSYADLQFGGVPGTMGYVAPECFHEGRATPESDVYGFGAVVLEIVCGRRPGASVEDEQNQYTLIDWVWKMHREGHIEKAVDKRLDNDVVVDEARRLLLLGLACSNPVASERPQTQAILQILNGALPAPHVPPFKPVFMWPPMSTTSTSSTLASLSTTNNSLP</sequence>
<dbReference type="GO" id="GO:0016020">
    <property type="term" value="C:membrane"/>
    <property type="evidence" value="ECO:0007669"/>
    <property type="project" value="UniProtKB-SubCell"/>
</dbReference>
<dbReference type="SUPFAM" id="SSF49899">
    <property type="entry name" value="Concanavalin A-like lectins/glucanases"/>
    <property type="match status" value="1"/>
</dbReference>
<evidence type="ECO:0000256" key="6">
    <source>
        <dbReference type="ARBA" id="ARBA00022729"/>
    </source>
</evidence>
<evidence type="ECO:0000256" key="9">
    <source>
        <dbReference type="ARBA" id="ARBA00022840"/>
    </source>
</evidence>
<dbReference type="KEGG" id="mcha:111007657"/>
<evidence type="ECO:0000256" key="10">
    <source>
        <dbReference type="ARBA" id="ARBA00022989"/>
    </source>
</evidence>
<evidence type="ECO:0000256" key="2">
    <source>
        <dbReference type="ARBA" id="ARBA00007606"/>
    </source>
</evidence>
<name>A0A6J1C5V4_MOMCH</name>
<keyword evidence="10 13" id="KW-1133">Transmembrane helix</keyword>